<dbReference type="PATRIC" id="fig|1423715.3.peg.1426"/>
<reference evidence="2 3" key="1">
    <citation type="journal article" date="2015" name="Genome Announc.">
        <title>Expanding the biotechnology potential of lactobacilli through comparative genomics of 213 strains and associated genera.</title>
        <authorList>
            <person name="Sun Z."/>
            <person name="Harris H.M."/>
            <person name="McCann A."/>
            <person name="Guo C."/>
            <person name="Argimon S."/>
            <person name="Zhang W."/>
            <person name="Yang X."/>
            <person name="Jeffery I.B."/>
            <person name="Cooney J.C."/>
            <person name="Kagawa T.F."/>
            <person name="Liu W."/>
            <person name="Song Y."/>
            <person name="Salvetti E."/>
            <person name="Wrobel A."/>
            <person name="Rasinkangas P."/>
            <person name="Parkhill J."/>
            <person name="Rea M.C."/>
            <person name="O'Sullivan O."/>
            <person name="Ritari J."/>
            <person name="Douillard F.P."/>
            <person name="Paul Ross R."/>
            <person name="Yang R."/>
            <person name="Briner A.E."/>
            <person name="Felis G.E."/>
            <person name="de Vos W.M."/>
            <person name="Barrangou R."/>
            <person name="Klaenhammer T.R."/>
            <person name="Caufield P.W."/>
            <person name="Cui Y."/>
            <person name="Zhang H."/>
            <person name="O'Toole P.W."/>
        </authorList>
    </citation>
    <scope>NUCLEOTIDE SEQUENCE [LARGE SCALE GENOMIC DNA]</scope>
    <source>
        <strain evidence="2 3">DSM 19394</strain>
    </source>
</reference>
<dbReference type="EMBL" id="AZDV01000028">
    <property type="protein sequence ID" value="KRK94061.1"/>
    <property type="molecule type" value="Genomic_DNA"/>
</dbReference>
<evidence type="ECO:0000256" key="1">
    <source>
        <dbReference type="SAM" id="MobiDB-lite"/>
    </source>
</evidence>
<evidence type="ECO:0000313" key="3">
    <source>
        <dbReference type="Proteomes" id="UP000051955"/>
    </source>
</evidence>
<proteinExistence type="predicted"/>
<accession>A0A0R1LEG7</accession>
<dbReference type="Proteomes" id="UP000051955">
    <property type="component" value="Unassembled WGS sequence"/>
</dbReference>
<feature type="compositionally biased region" description="Basic and acidic residues" evidence="1">
    <location>
        <begin position="128"/>
        <end position="142"/>
    </location>
</feature>
<name>A0A0R1LEG7_9LACO</name>
<feature type="region of interest" description="Disordered" evidence="1">
    <location>
        <begin position="128"/>
        <end position="157"/>
    </location>
</feature>
<gene>
    <name evidence="2" type="ORF">FD25_GL001391</name>
</gene>
<dbReference type="OrthoDB" id="2321256at2"/>
<evidence type="ECO:0000313" key="2">
    <source>
        <dbReference type="EMBL" id="KRK94061.1"/>
    </source>
</evidence>
<dbReference type="STRING" id="1423715.FD25_GL001391"/>
<keyword evidence="3" id="KW-1185">Reference proteome</keyword>
<sequence length="157" mass="18510">MESPIRATLITVDQARAMLKDQRDQRGERFPELALSGQYILPDYRLTRKREAFKIRRHTFLKKHFRSYVAFDSDNGQTLWIHNFPSLSEACFWLNTGLKPNDTDSTSSYQEWKTNHVAEIEVLKEQLRTQHHEKKKSVETPKKPTVSTVKKTKHLKK</sequence>
<comment type="caution">
    <text evidence="2">The sequence shown here is derived from an EMBL/GenBank/DDBJ whole genome shotgun (WGS) entry which is preliminary data.</text>
</comment>
<organism evidence="2 3">
    <name type="scientific">Levilactobacillus acidifarinae DSM 19394 = JCM 15949</name>
    <dbReference type="NCBI Taxonomy" id="1423715"/>
    <lineage>
        <taxon>Bacteria</taxon>
        <taxon>Bacillati</taxon>
        <taxon>Bacillota</taxon>
        <taxon>Bacilli</taxon>
        <taxon>Lactobacillales</taxon>
        <taxon>Lactobacillaceae</taxon>
        <taxon>Levilactobacillus</taxon>
    </lineage>
</organism>
<dbReference type="AlphaFoldDB" id="A0A0R1LEG7"/>
<dbReference type="RefSeq" id="WP_057804774.1">
    <property type="nucleotide sequence ID" value="NZ_AZDV01000028.1"/>
</dbReference>
<protein>
    <submittedName>
        <fullName evidence="2">Uncharacterized protein</fullName>
    </submittedName>
</protein>